<dbReference type="RefSeq" id="WP_091817096.1">
    <property type="nucleotide sequence ID" value="NZ_FOCW01000005.1"/>
</dbReference>
<dbReference type="EMBL" id="FOCW01000005">
    <property type="protein sequence ID" value="SEN73133.1"/>
    <property type="molecule type" value="Genomic_DNA"/>
</dbReference>
<dbReference type="AlphaFoldDB" id="A0A1H8IX16"/>
<reference evidence="10 11" key="1">
    <citation type="submission" date="2016-10" db="EMBL/GenBank/DDBJ databases">
        <authorList>
            <person name="de Groot N.N."/>
        </authorList>
    </citation>
    <scope>NUCLEOTIDE SEQUENCE [LARGE SCALE GENOMIC DNA]</scope>
    <source>
        <strain evidence="10 11">DSM 15123</strain>
    </source>
</reference>
<evidence type="ECO:0000256" key="9">
    <source>
        <dbReference type="SAM" id="Phobius"/>
    </source>
</evidence>
<feature type="region of interest" description="Disordered" evidence="8">
    <location>
        <begin position="214"/>
        <end position="243"/>
    </location>
</feature>
<dbReference type="STRING" id="1121117.SAMN02745977_01894"/>
<evidence type="ECO:0000256" key="8">
    <source>
        <dbReference type="SAM" id="MobiDB-lite"/>
    </source>
</evidence>
<evidence type="ECO:0000256" key="2">
    <source>
        <dbReference type="ARBA" id="ARBA00022475"/>
    </source>
</evidence>
<keyword evidence="5 9" id="KW-0812">Transmembrane</keyword>
<protein>
    <submittedName>
        <fullName evidence="10">General secretion pathway protein J</fullName>
    </submittedName>
</protein>
<accession>A0A1H8IX16</accession>
<comment type="subcellular location">
    <subcellularLocation>
        <location evidence="1">Cell inner membrane</location>
        <topology evidence="1">Single-pass membrane protein</topology>
    </subcellularLocation>
</comment>
<evidence type="ECO:0000256" key="3">
    <source>
        <dbReference type="ARBA" id="ARBA00022481"/>
    </source>
</evidence>
<dbReference type="PANTHER" id="PTHR39583:SF2">
    <property type="entry name" value="TYPE II SECRETION SYSTEM PROTEIN J"/>
    <property type="match status" value="1"/>
</dbReference>
<dbReference type="Proteomes" id="UP000199531">
    <property type="component" value="Unassembled WGS sequence"/>
</dbReference>
<gene>
    <name evidence="10" type="ORF">SAMN02745977_01894</name>
</gene>
<dbReference type="Pfam" id="PF07963">
    <property type="entry name" value="N_methyl"/>
    <property type="match status" value="1"/>
</dbReference>
<name>A0A1H8IX16_9BURK</name>
<evidence type="ECO:0000256" key="1">
    <source>
        <dbReference type="ARBA" id="ARBA00004377"/>
    </source>
</evidence>
<organism evidence="10 11">
    <name type="scientific">Brachymonas denitrificans DSM 15123</name>
    <dbReference type="NCBI Taxonomy" id="1121117"/>
    <lineage>
        <taxon>Bacteria</taxon>
        <taxon>Pseudomonadati</taxon>
        <taxon>Pseudomonadota</taxon>
        <taxon>Betaproteobacteria</taxon>
        <taxon>Burkholderiales</taxon>
        <taxon>Comamonadaceae</taxon>
        <taxon>Brachymonas</taxon>
    </lineage>
</organism>
<sequence>MTASVRPFCPNDRQAPVAGQHGFTLIELMVAIGILALVALLSWRGLDVMVRAQQGTQARSDQIAVVQTTLAQWRTDLDAMLPASTGKQAVLDWDGNTLRVLRLASPDTLESAEDSQNRQQSLWTPATVVVAWTLRNACPRNATADGSHPAAQSAAGSCWMRWQSPQLRTQGEQQQAWQQAASWGSGTQGDAAGSQVMLPLQAWEVLGYREQAWGPVNGTPAAPRPPGEQDGAMPAPEAGSVPDGLRLQLTLPGQGSGLAGTLTLDWLQPTLTRERY</sequence>
<dbReference type="SUPFAM" id="SSF54523">
    <property type="entry name" value="Pili subunits"/>
    <property type="match status" value="1"/>
</dbReference>
<evidence type="ECO:0000256" key="6">
    <source>
        <dbReference type="ARBA" id="ARBA00022989"/>
    </source>
</evidence>
<dbReference type="InterPro" id="IPR012902">
    <property type="entry name" value="N_methyl_site"/>
</dbReference>
<dbReference type="PROSITE" id="PS00409">
    <property type="entry name" value="PROKAR_NTER_METHYL"/>
    <property type="match status" value="1"/>
</dbReference>
<dbReference type="InterPro" id="IPR045584">
    <property type="entry name" value="Pilin-like"/>
</dbReference>
<dbReference type="GO" id="GO:0015628">
    <property type="term" value="P:protein secretion by the type II secretion system"/>
    <property type="evidence" value="ECO:0007669"/>
    <property type="project" value="TreeGrafter"/>
</dbReference>
<evidence type="ECO:0000256" key="7">
    <source>
        <dbReference type="ARBA" id="ARBA00023136"/>
    </source>
</evidence>
<dbReference type="OrthoDB" id="9151668at2"/>
<keyword evidence="4" id="KW-0997">Cell inner membrane</keyword>
<evidence type="ECO:0000256" key="4">
    <source>
        <dbReference type="ARBA" id="ARBA00022519"/>
    </source>
</evidence>
<dbReference type="PANTHER" id="PTHR39583">
    <property type="entry name" value="TYPE II SECRETION SYSTEM PROTEIN J-RELATED"/>
    <property type="match status" value="1"/>
</dbReference>
<dbReference type="GO" id="GO:0005886">
    <property type="term" value="C:plasma membrane"/>
    <property type="evidence" value="ECO:0007669"/>
    <property type="project" value="UniProtKB-SubCell"/>
</dbReference>
<proteinExistence type="predicted"/>
<dbReference type="InterPro" id="IPR051621">
    <property type="entry name" value="T2SS_protein_J"/>
</dbReference>
<evidence type="ECO:0000313" key="10">
    <source>
        <dbReference type="EMBL" id="SEN73133.1"/>
    </source>
</evidence>
<evidence type="ECO:0000313" key="11">
    <source>
        <dbReference type="Proteomes" id="UP000199531"/>
    </source>
</evidence>
<feature type="transmembrane region" description="Helical" evidence="9">
    <location>
        <begin position="23"/>
        <end position="43"/>
    </location>
</feature>
<keyword evidence="11" id="KW-1185">Reference proteome</keyword>
<keyword evidence="7 9" id="KW-0472">Membrane</keyword>
<dbReference type="NCBIfam" id="TIGR02532">
    <property type="entry name" value="IV_pilin_GFxxxE"/>
    <property type="match status" value="1"/>
</dbReference>
<keyword evidence="6 9" id="KW-1133">Transmembrane helix</keyword>
<dbReference type="Gene3D" id="3.30.700.10">
    <property type="entry name" value="Glycoprotein, Type 4 Pilin"/>
    <property type="match status" value="1"/>
</dbReference>
<keyword evidence="3" id="KW-0488">Methylation</keyword>
<evidence type="ECO:0000256" key="5">
    <source>
        <dbReference type="ARBA" id="ARBA00022692"/>
    </source>
</evidence>
<keyword evidence="2" id="KW-1003">Cell membrane</keyword>